<dbReference type="EMBL" id="JRKL02002260">
    <property type="protein sequence ID" value="KAF3959741.1"/>
    <property type="molecule type" value="Genomic_DNA"/>
</dbReference>
<keyword evidence="3" id="KW-0433">Leucine-rich repeat</keyword>
<keyword evidence="2" id="KW-0964">Secreted</keyword>
<keyword evidence="9" id="KW-1185">Reference proteome</keyword>
<dbReference type="GO" id="GO:0005576">
    <property type="term" value="C:extracellular region"/>
    <property type="evidence" value="ECO:0007669"/>
    <property type="project" value="UniProtKB-SubCell"/>
</dbReference>
<evidence type="ECO:0000313" key="8">
    <source>
        <dbReference type="EMBL" id="KAF3959741.1"/>
    </source>
</evidence>
<accession>A0A8J4VTB5</accession>
<dbReference type="InterPro" id="IPR032675">
    <property type="entry name" value="LRR_dom_sf"/>
</dbReference>
<name>A0A8J4VTB5_9ROSI</name>
<evidence type="ECO:0000256" key="3">
    <source>
        <dbReference type="ARBA" id="ARBA00022614"/>
    </source>
</evidence>
<evidence type="ECO:0000256" key="6">
    <source>
        <dbReference type="SAM" id="MobiDB-lite"/>
    </source>
</evidence>
<sequence>MGTITFSAFFLLSNILLCLCLYNEVAFGDEVVKSNRETLEIIIGGGGGGYNPVPTPECPPPPPPPEPVCPPPPSPPPPPPPSPPPPSPLPPPPPIILNPNGRLDAVFPALQRFKNRTRDPKGCIKNWNGMGQQICNYKGIACAMYPNENRRAVAGLDINGCGLTGKNSNHLPLDDFLEELTDITFFHANSNNFTGGIPAKISKLKYFYELDLSNNKLTGYFPYQVLAATKLTFLDLRFNAFQDKLPPQLFNLDVDVLFINNNNFYDTLPSNLGNTPALYLTVANNHFKGPIPQSIGNAKDTLIEVLFLSNSLTGCLPYEIGLLKYATVFDVSCNQLIGPIPLSFQCLFKIELLVLAQNQFYGEVPEAVCKLPNLLNFSLSYNYFTQVGPICRKLIDKKILDVRMNCILDLSNQRSKAECAAFFSEYKYHACPSPQSFKKVPCATNYHYSGSLDASDNQPMAVAPSPRSYDTLIPHRL</sequence>
<keyword evidence="5" id="KW-0677">Repeat</keyword>
<feature type="chain" id="PRO_5035249532" evidence="7">
    <location>
        <begin position="29"/>
        <end position="477"/>
    </location>
</feature>
<dbReference type="PANTHER" id="PTHR32093">
    <property type="entry name" value="LEUCINE-RICH REPEAT EXTENSIN-LIKE PROTEIN 3-RELATED"/>
    <property type="match status" value="1"/>
</dbReference>
<feature type="region of interest" description="Disordered" evidence="6">
    <location>
        <begin position="50"/>
        <end position="95"/>
    </location>
</feature>
<feature type="compositionally biased region" description="Pro residues" evidence="6">
    <location>
        <begin position="53"/>
        <end position="95"/>
    </location>
</feature>
<dbReference type="InterPro" id="IPR051582">
    <property type="entry name" value="LRR_extensin-like_regulator"/>
</dbReference>
<protein>
    <submittedName>
        <fullName evidence="8">Uncharacterized protein</fullName>
    </submittedName>
</protein>
<evidence type="ECO:0000256" key="5">
    <source>
        <dbReference type="ARBA" id="ARBA00022737"/>
    </source>
</evidence>
<dbReference type="PANTHER" id="PTHR32093:SF131">
    <property type="entry name" value="LEUCINE-RICH REPEAT-CONTAINING N-TERMINAL PLANT-TYPE DOMAIN-CONTAINING PROTEIN"/>
    <property type="match status" value="1"/>
</dbReference>
<dbReference type="Pfam" id="PF00560">
    <property type="entry name" value="LRR_1"/>
    <property type="match status" value="1"/>
</dbReference>
<dbReference type="InterPro" id="IPR001611">
    <property type="entry name" value="Leu-rich_rpt"/>
</dbReference>
<dbReference type="SUPFAM" id="SSF101447">
    <property type="entry name" value="Formin homology 2 domain (FH2 domain)"/>
    <property type="match status" value="1"/>
</dbReference>
<evidence type="ECO:0000256" key="7">
    <source>
        <dbReference type="SAM" id="SignalP"/>
    </source>
</evidence>
<feature type="signal peptide" evidence="7">
    <location>
        <begin position="1"/>
        <end position="28"/>
    </location>
</feature>
<evidence type="ECO:0000313" key="9">
    <source>
        <dbReference type="Proteomes" id="UP000737018"/>
    </source>
</evidence>
<dbReference type="AlphaFoldDB" id="A0A8J4VTB5"/>
<keyword evidence="4 7" id="KW-0732">Signal</keyword>
<proteinExistence type="predicted"/>
<gene>
    <name evidence="8" type="ORF">CMV_015470</name>
</gene>
<evidence type="ECO:0000256" key="2">
    <source>
        <dbReference type="ARBA" id="ARBA00022525"/>
    </source>
</evidence>
<evidence type="ECO:0000256" key="4">
    <source>
        <dbReference type="ARBA" id="ARBA00022729"/>
    </source>
</evidence>
<dbReference type="SUPFAM" id="SSF52058">
    <property type="entry name" value="L domain-like"/>
    <property type="match status" value="1"/>
</dbReference>
<organism evidence="8 9">
    <name type="scientific">Castanea mollissima</name>
    <name type="common">Chinese chestnut</name>
    <dbReference type="NCBI Taxonomy" id="60419"/>
    <lineage>
        <taxon>Eukaryota</taxon>
        <taxon>Viridiplantae</taxon>
        <taxon>Streptophyta</taxon>
        <taxon>Embryophyta</taxon>
        <taxon>Tracheophyta</taxon>
        <taxon>Spermatophyta</taxon>
        <taxon>Magnoliopsida</taxon>
        <taxon>eudicotyledons</taxon>
        <taxon>Gunneridae</taxon>
        <taxon>Pentapetalae</taxon>
        <taxon>rosids</taxon>
        <taxon>fabids</taxon>
        <taxon>Fagales</taxon>
        <taxon>Fagaceae</taxon>
        <taxon>Castanea</taxon>
    </lineage>
</organism>
<feature type="region of interest" description="Disordered" evidence="6">
    <location>
        <begin position="457"/>
        <end position="477"/>
    </location>
</feature>
<comment type="subcellular location">
    <subcellularLocation>
        <location evidence="1">Secreted</location>
    </subcellularLocation>
</comment>
<comment type="caution">
    <text evidence="8">The sequence shown here is derived from an EMBL/GenBank/DDBJ whole genome shotgun (WGS) entry which is preliminary data.</text>
</comment>
<dbReference type="OrthoDB" id="676979at2759"/>
<evidence type="ECO:0000256" key="1">
    <source>
        <dbReference type="ARBA" id="ARBA00004613"/>
    </source>
</evidence>
<reference evidence="8" key="1">
    <citation type="submission" date="2020-03" db="EMBL/GenBank/DDBJ databases">
        <title>Castanea mollissima Vanexum genome sequencing.</title>
        <authorList>
            <person name="Staton M."/>
        </authorList>
    </citation>
    <scope>NUCLEOTIDE SEQUENCE</scope>
    <source>
        <tissue evidence="8">Leaf</tissue>
    </source>
</reference>
<dbReference type="Gene3D" id="3.80.10.10">
    <property type="entry name" value="Ribonuclease Inhibitor"/>
    <property type="match status" value="1"/>
</dbReference>
<dbReference type="Proteomes" id="UP000737018">
    <property type="component" value="Unassembled WGS sequence"/>
</dbReference>